<proteinExistence type="predicted"/>
<feature type="domain" description="AAA+ ATPase" evidence="1">
    <location>
        <begin position="78"/>
        <end position="205"/>
    </location>
</feature>
<dbReference type="GO" id="GO:0005524">
    <property type="term" value="F:ATP binding"/>
    <property type="evidence" value="ECO:0007669"/>
    <property type="project" value="InterPro"/>
</dbReference>
<dbReference type="InterPro" id="IPR002611">
    <property type="entry name" value="IstB_ATP-bd"/>
</dbReference>
<name>L0GSI6_9GAMM</name>
<dbReference type="STRING" id="765912.Thimo_0892"/>
<evidence type="ECO:0000313" key="3">
    <source>
        <dbReference type="Proteomes" id="UP000010816"/>
    </source>
</evidence>
<dbReference type="HOGENOM" id="CLU_062999_3_1_6"/>
<sequence>MLGAEELAAFGQREAARLAVERRRAAQAALERAVGRSGIPPRFLDRHFANFVAATTEQRQALAVCRAYADGFEQMRARGGGLLLLGGPGTGKTHLACAILAQVIQAGHTGLFLPVSGALRIIRDAFSPRGQRTESEALALLTAVDLLVLDEVGVAIGNAATRRAMLFDVLNDRYGAMRPTILIGNFTFAELERHLGERIMERLMDLGSAMVPFTWSSHRRRG</sequence>
<dbReference type="SUPFAM" id="SSF52540">
    <property type="entry name" value="P-loop containing nucleoside triphosphate hydrolases"/>
    <property type="match status" value="1"/>
</dbReference>
<organism evidence="2 3">
    <name type="scientific">Thioflavicoccus mobilis 8321</name>
    <dbReference type="NCBI Taxonomy" id="765912"/>
    <lineage>
        <taxon>Bacteria</taxon>
        <taxon>Pseudomonadati</taxon>
        <taxon>Pseudomonadota</taxon>
        <taxon>Gammaproteobacteria</taxon>
        <taxon>Chromatiales</taxon>
        <taxon>Chromatiaceae</taxon>
        <taxon>Thioflavicoccus</taxon>
    </lineage>
</organism>
<dbReference type="KEGG" id="tmb:Thimo_0892"/>
<protein>
    <submittedName>
        <fullName evidence="2">DNA replication protein</fullName>
    </submittedName>
</protein>
<dbReference type="PANTHER" id="PTHR30050:SF4">
    <property type="entry name" value="ATP-BINDING PROTEIN RV3427C IN INSERTION SEQUENCE-RELATED"/>
    <property type="match status" value="1"/>
</dbReference>
<dbReference type="Gene3D" id="3.40.50.300">
    <property type="entry name" value="P-loop containing nucleotide triphosphate hydrolases"/>
    <property type="match status" value="1"/>
</dbReference>
<dbReference type="PANTHER" id="PTHR30050">
    <property type="entry name" value="CHROMOSOMAL REPLICATION INITIATOR PROTEIN DNAA"/>
    <property type="match status" value="1"/>
</dbReference>
<dbReference type="InterPro" id="IPR027417">
    <property type="entry name" value="P-loop_NTPase"/>
</dbReference>
<accession>L0GSI6</accession>
<keyword evidence="3" id="KW-1185">Reference proteome</keyword>
<dbReference type="EMBL" id="CP003051">
    <property type="protein sequence ID" value="AGA89723.1"/>
    <property type="molecule type" value="Genomic_DNA"/>
</dbReference>
<dbReference type="eggNOG" id="COG1484">
    <property type="taxonomic scope" value="Bacteria"/>
</dbReference>
<dbReference type="Proteomes" id="UP000010816">
    <property type="component" value="Chromosome"/>
</dbReference>
<dbReference type="InterPro" id="IPR003593">
    <property type="entry name" value="AAA+_ATPase"/>
</dbReference>
<dbReference type="RefSeq" id="WP_015279869.1">
    <property type="nucleotide sequence ID" value="NC_019940.1"/>
</dbReference>
<dbReference type="GO" id="GO:0006260">
    <property type="term" value="P:DNA replication"/>
    <property type="evidence" value="ECO:0007669"/>
    <property type="project" value="TreeGrafter"/>
</dbReference>
<dbReference type="Pfam" id="PF01695">
    <property type="entry name" value="IstB_IS21"/>
    <property type="match status" value="1"/>
</dbReference>
<evidence type="ECO:0000259" key="1">
    <source>
        <dbReference type="SMART" id="SM00382"/>
    </source>
</evidence>
<dbReference type="SMART" id="SM00382">
    <property type="entry name" value="AAA"/>
    <property type="match status" value="1"/>
</dbReference>
<evidence type="ECO:0000313" key="2">
    <source>
        <dbReference type="EMBL" id="AGA89723.1"/>
    </source>
</evidence>
<dbReference type="AlphaFoldDB" id="L0GSI6"/>
<gene>
    <name evidence="2" type="ORF">Thimo_0892</name>
</gene>
<reference evidence="2 3" key="1">
    <citation type="submission" date="2011-09" db="EMBL/GenBank/DDBJ databases">
        <title>Complete sequence of chromosome of Thioflavicoccus mobilis 8321.</title>
        <authorList>
            <consortium name="US DOE Joint Genome Institute"/>
            <person name="Lucas S."/>
            <person name="Han J."/>
            <person name="Lapidus A."/>
            <person name="Cheng J.-F."/>
            <person name="Goodwin L."/>
            <person name="Pitluck S."/>
            <person name="Peters L."/>
            <person name="Ovchinnikova G."/>
            <person name="Lu M."/>
            <person name="Detter J.C."/>
            <person name="Han C."/>
            <person name="Tapia R."/>
            <person name="Land M."/>
            <person name="Hauser L."/>
            <person name="Kyrpides N."/>
            <person name="Ivanova N."/>
            <person name="Pagani I."/>
            <person name="Vogl K."/>
            <person name="Liu Z."/>
            <person name="Imhoff J."/>
            <person name="Thiel V."/>
            <person name="Frigaard N.-U."/>
            <person name="Bryant D."/>
            <person name="Woyke T."/>
        </authorList>
    </citation>
    <scope>NUCLEOTIDE SEQUENCE [LARGE SCALE GENOMIC DNA]</scope>
    <source>
        <strain evidence="2 3">8321</strain>
    </source>
</reference>